<protein>
    <submittedName>
        <fullName evidence="2">Uncharacterized protein</fullName>
    </submittedName>
</protein>
<feature type="region of interest" description="Disordered" evidence="1">
    <location>
        <begin position="1"/>
        <end position="22"/>
    </location>
</feature>
<evidence type="ECO:0000313" key="3">
    <source>
        <dbReference type="Proteomes" id="UP000265618"/>
    </source>
</evidence>
<keyword evidence="3" id="KW-1185">Reference proteome</keyword>
<dbReference type="EMBL" id="BDIP01007695">
    <property type="protein sequence ID" value="GCA64568.1"/>
    <property type="molecule type" value="Genomic_DNA"/>
</dbReference>
<organism evidence="2 3">
    <name type="scientific">Kipferlia bialata</name>
    <dbReference type="NCBI Taxonomy" id="797122"/>
    <lineage>
        <taxon>Eukaryota</taxon>
        <taxon>Metamonada</taxon>
        <taxon>Carpediemonas-like organisms</taxon>
        <taxon>Kipferlia</taxon>
    </lineage>
</organism>
<dbReference type="AlphaFoldDB" id="A0A391P070"/>
<dbReference type="Proteomes" id="UP000265618">
    <property type="component" value="Unassembled WGS sequence"/>
</dbReference>
<evidence type="ECO:0000313" key="2">
    <source>
        <dbReference type="EMBL" id="GCA64568.1"/>
    </source>
</evidence>
<evidence type="ECO:0000256" key="1">
    <source>
        <dbReference type="SAM" id="MobiDB-lite"/>
    </source>
</evidence>
<name>A0A391P070_9EUKA</name>
<comment type="caution">
    <text evidence="2">The sequence shown here is derived from an EMBL/GenBank/DDBJ whole genome shotgun (WGS) entry which is preliminary data.</text>
</comment>
<sequence length="61" mass="6617">SETSDSVPVQTPPQVLPVQQPQPVPQSQIVYVQAPQGQTVDSLYAQPGMQPVPQMSQFQTV</sequence>
<reference evidence="2 3" key="1">
    <citation type="journal article" date="2018" name="PLoS ONE">
        <title>The draft genome of Kipferlia bialata reveals reductive genome evolution in fornicate parasites.</title>
        <authorList>
            <person name="Tanifuji G."/>
            <person name="Takabayashi S."/>
            <person name="Kume K."/>
            <person name="Takagi M."/>
            <person name="Nakayama T."/>
            <person name="Kamikawa R."/>
            <person name="Inagaki Y."/>
            <person name="Hashimoto T."/>
        </authorList>
    </citation>
    <scope>NUCLEOTIDE SEQUENCE [LARGE SCALE GENOMIC DNA]</scope>
    <source>
        <strain evidence="2">NY0173</strain>
    </source>
</reference>
<accession>A0A391P070</accession>
<proteinExistence type="predicted"/>
<feature type="compositionally biased region" description="Pro residues" evidence="1">
    <location>
        <begin position="10"/>
        <end position="22"/>
    </location>
</feature>
<feature type="non-terminal residue" evidence="2">
    <location>
        <position position="1"/>
    </location>
</feature>
<gene>
    <name evidence="2" type="ORF">KIPB_014675</name>
</gene>